<accession>A0A2S2QMX5</accession>
<evidence type="ECO:0000259" key="1">
    <source>
        <dbReference type="Pfam" id="PF14529"/>
    </source>
</evidence>
<dbReference type="InterPro" id="IPR036691">
    <property type="entry name" value="Endo/exonu/phosph_ase_sf"/>
</dbReference>
<protein>
    <submittedName>
        <fullName evidence="2">RNA-directed DNA polymerase from mobile element jockey</fullName>
    </submittedName>
</protein>
<dbReference type="Pfam" id="PF14529">
    <property type="entry name" value="Exo_endo_phos_2"/>
    <property type="match status" value="1"/>
</dbReference>
<dbReference type="SUPFAM" id="SSF56219">
    <property type="entry name" value="DNase I-like"/>
    <property type="match status" value="1"/>
</dbReference>
<dbReference type="GO" id="GO:0003964">
    <property type="term" value="F:RNA-directed DNA polymerase activity"/>
    <property type="evidence" value="ECO:0007669"/>
    <property type="project" value="UniProtKB-KW"/>
</dbReference>
<reference evidence="2" key="1">
    <citation type="submission" date="2018-04" db="EMBL/GenBank/DDBJ databases">
        <title>Transcriptome assembly of Sipha flava.</title>
        <authorList>
            <person name="Scully E.D."/>
            <person name="Geib S.M."/>
            <person name="Palmer N.A."/>
            <person name="Koch K."/>
            <person name="Bradshaw J."/>
            <person name="Heng-Moss T."/>
            <person name="Sarath G."/>
        </authorList>
    </citation>
    <scope>NUCLEOTIDE SEQUENCE</scope>
</reference>
<dbReference type="AlphaFoldDB" id="A0A2S2QMX5"/>
<sequence length="212" mass="23645">MMAADNNLTQPLTILLWNANGILKNINELQITLIEKTIDIAMISETHLTHNNFLNIHGYETLRADHPDGTSHGGTALLISNRIPHSLFPSHSSNKLQIIASSIVLNSIPISFASAYFPPGCLFLDNEFSIFLLSLDHTFIIGADFNAKHLKWGSRYTNTKGRSLLRVISSSHAKTLSPDSPTYWPTHVNRHPAILDFFITNLPNHLKSQITN</sequence>
<dbReference type="PANTHER" id="PTHR33273:SF4">
    <property type="entry name" value="ENDONUCLEASE_EXONUCLEASE_PHOSPHATASE DOMAIN-CONTAINING PROTEIN"/>
    <property type="match status" value="1"/>
</dbReference>
<name>A0A2S2QMX5_9HEMI</name>
<keyword evidence="2" id="KW-0695">RNA-directed DNA polymerase</keyword>
<dbReference type="Gene3D" id="3.60.10.10">
    <property type="entry name" value="Endonuclease/exonuclease/phosphatase"/>
    <property type="match status" value="1"/>
</dbReference>
<gene>
    <name evidence="2" type="primary">pol_55</name>
    <name evidence="2" type="ORF">g.6263</name>
</gene>
<feature type="domain" description="Endonuclease/exonuclease/phosphatase" evidence="1">
    <location>
        <begin position="110"/>
        <end position="206"/>
    </location>
</feature>
<dbReference type="PANTHER" id="PTHR33273">
    <property type="entry name" value="DOMAIN-CONTAINING PROTEIN, PUTATIVE-RELATED"/>
    <property type="match status" value="1"/>
</dbReference>
<dbReference type="EMBL" id="GGMS01009913">
    <property type="protein sequence ID" value="MBY79116.1"/>
    <property type="molecule type" value="Transcribed_RNA"/>
</dbReference>
<keyword evidence="2" id="KW-0548">Nucleotidyltransferase</keyword>
<proteinExistence type="predicted"/>
<keyword evidence="2" id="KW-0808">Transferase</keyword>
<dbReference type="OrthoDB" id="7474049at2759"/>
<dbReference type="InterPro" id="IPR005135">
    <property type="entry name" value="Endo/exonuclease/phosphatase"/>
</dbReference>
<organism evidence="2">
    <name type="scientific">Sipha flava</name>
    <name type="common">yellow sugarcane aphid</name>
    <dbReference type="NCBI Taxonomy" id="143950"/>
    <lineage>
        <taxon>Eukaryota</taxon>
        <taxon>Metazoa</taxon>
        <taxon>Ecdysozoa</taxon>
        <taxon>Arthropoda</taxon>
        <taxon>Hexapoda</taxon>
        <taxon>Insecta</taxon>
        <taxon>Pterygota</taxon>
        <taxon>Neoptera</taxon>
        <taxon>Paraneoptera</taxon>
        <taxon>Hemiptera</taxon>
        <taxon>Sternorrhyncha</taxon>
        <taxon>Aphidomorpha</taxon>
        <taxon>Aphidoidea</taxon>
        <taxon>Aphididae</taxon>
        <taxon>Sipha</taxon>
    </lineage>
</organism>
<evidence type="ECO:0000313" key="2">
    <source>
        <dbReference type="EMBL" id="MBY79116.1"/>
    </source>
</evidence>